<keyword evidence="3" id="KW-1185">Reference proteome</keyword>
<feature type="transmembrane region" description="Helical" evidence="1">
    <location>
        <begin position="13"/>
        <end position="33"/>
    </location>
</feature>
<organism evidence="2 3">
    <name type="scientific">Ahrensia marina</name>
    <dbReference type="NCBI Taxonomy" id="1514904"/>
    <lineage>
        <taxon>Bacteria</taxon>
        <taxon>Pseudomonadati</taxon>
        <taxon>Pseudomonadota</taxon>
        <taxon>Alphaproteobacteria</taxon>
        <taxon>Hyphomicrobiales</taxon>
        <taxon>Ahrensiaceae</taxon>
        <taxon>Ahrensia</taxon>
    </lineage>
</organism>
<gene>
    <name evidence="2" type="ORF">SU32_11940</name>
</gene>
<dbReference type="AlphaFoldDB" id="A0A0N0E752"/>
<keyword evidence="1" id="KW-0812">Transmembrane</keyword>
<dbReference type="EMBL" id="JXMU01000017">
    <property type="protein sequence ID" value="KPB00722.1"/>
    <property type="molecule type" value="Genomic_DNA"/>
</dbReference>
<name>A0A0N0E752_9HYPH</name>
<evidence type="ECO:0000256" key="1">
    <source>
        <dbReference type="SAM" id="Phobius"/>
    </source>
</evidence>
<dbReference type="STRING" id="1514904.SU32_11940"/>
<feature type="transmembrane region" description="Helical" evidence="1">
    <location>
        <begin position="62"/>
        <end position="88"/>
    </location>
</feature>
<dbReference type="PATRIC" id="fig|1514904.3.peg.1231"/>
<comment type="caution">
    <text evidence="2">The sequence shown here is derived from an EMBL/GenBank/DDBJ whole genome shotgun (WGS) entry which is preliminary data.</text>
</comment>
<keyword evidence="1" id="KW-0472">Membrane</keyword>
<evidence type="ECO:0000313" key="3">
    <source>
        <dbReference type="Proteomes" id="UP000038011"/>
    </source>
</evidence>
<protein>
    <submittedName>
        <fullName evidence="2">Membrane protein</fullName>
    </submittedName>
</protein>
<dbReference type="Proteomes" id="UP000038011">
    <property type="component" value="Unassembled WGS sequence"/>
</dbReference>
<feature type="transmembrane region" description="Helical" evidence="1">
    <location>
        <begin position="108"/>
        <end position="129"/>
    </location>
</feature>
<keyword evidence="1" id="KW-1133">Transmembrane helix</keyword>
<accession>A0A0N0E752</accession>
<reference evidence="2 3" key="1">
    <citation type="submission" date="2015-01" db="EMBL/GenBank/DDBJ databases">
        <title>Ahrensia donghaiensis sp. nov., a novel dimethylsulphoniopropionate-cleavage bacterium isolated from seawater and emended descriptions of the genus Ahrensia and Ahrensia kielensis.</title>
        <authorList>
            <person name="Liu J."/>
        </authorList>
    </citation>
    <scope>NUCLEOTIDE SEQUENCE [LARGE SCALE GENOMIC DNA]</scope>
    <source>
        <strain evidence="2 3">LZD062</strain>
    </source>
</reference>
<evidence type="ECO:0000313" key="2">
    <source>
        <dbReference type="EMBL" id="KPB00722.1"/>
    </source>
</evidence>
<proteinExistence type="predicted"/>
<dbReference type="RefSeq" id="WP_053999603.1">
    <property type="nucleotide sequence ID" value="NZ_JXMU01000017.1"/>
</dbReference>
<dbReference type="OrthoDB" id="7859418at2"/>
<sequence>MQEVIINEPVGEWFALASAIITVGFGFICLLMPRLTFRILRLRTAEGVPQALSESRATMSGFYFGVGILAIAFAQPLLWLALGVSWAFTAFGRLVSILFDGGNTKFNWISIAMEAALAAGPLIYGYTALF</sequence>
<dbReference type="Pfam" id="PF14248">
    <property type="entry name" value="DUF4345"/>
    <property type="match status" value="1"/>
</dbReference>
<dbReference type="InterPro" id="IPR025597">
    <property type="entry name" value="DUF4345"/>
</dbReference>